<keyword evidence="9" id="KW-1185">Reference proteome</keyword>
<dbReference type="SUPFAM" id="SSF54713">
    <property type="entry name" value="Elongation factor Ts (EF-Ts), dimerisation domain"/>
    <property type="match status" value="1"/>
</dbReference>
<dbReference type="NCBIfam" id="TIGR00116">
    <property type="entry name" value="tsf"/>
    <property type="match status" value="1"/>
</dbReference>
<gene>
    <name evidence="8" type="ORF">CTAYLR_003975</name>
</gene>
<feature type="signal peptide" evidence="6">
    <location>
        <begin position="1"/>
        <end position="16"/>
    </location>
</feature>
<dbReference type="PANTHER" id="PTHR11741:SF0">
    <property type="entry name" value="ELONGATION FACTOR TS, MITOCHONDRIAL"/>
    <property type="match status" value="1"/>
</dbReference>
<evidence type="ECO:0000313" key="8">
    <source>
        <dbReference type="EMBL" id="KAJ8603441.1"/>
    </source>
</evidence>
<dbReference type="FunFam" id="1.10.8.10:FF:000001">
    <property type="entry name" value="Elongation factor Ts"/>
    <property type="match status" value="1"/>
</dbReference>
<evidence type="ECO:0000256" key="6">
    <source>
        <dbReference type="SAM" id="SignalP"/>
    </source>
</evidence>
<keyword evidence="6" id="KW-0732">Signal</keyword>
<evidence type="ECO:0000256" key="3">
    <source>
        <dbReference type="ARBA" id="ARBA00022917"/>
    </source>
</evidence>
<dbReference type="InterPro" id="IPR014039">
    <property type="entry name" value="Transl_elong_EFTs/EF1B_dimer"/>
</dbReference>
<dbReference type="PANTHER" id="PTHR11741">
    <property type="entry name" value="ELONGATION FACTOR TS"/>
    <property type="match status" value="1"/>
</dbReference>
<dbReference type="InterPro" id="IPR018101">
    <property type="entry name" value="Transl_elong_Ts_CS"/>
</dbReference>
<comment type="caution">
    <text evidence="8">The sequence shown here is derived from an EMBL/GenBank/DDBJ whole genome shotgun (WGS) entry which is preliminary data.</text>
</comment>
<organism evidence="8 9">
    <name type="scientific">Chrysophaeum taylorii</name>
    <dbReference type="NCBI Taxonomy" id="2483200"/>
    <lineage>
        <taxon>Eukaryota</taxon>
        <taxon>Sar</taxon>
        <taxon>Stramenopiles</taxon>
        <taxon>Ochrophyta</taxon>
        <taxon>Pelagophyceae</taxon>
        <taxon>Pelagomonadales</taxon>
        <taxon>Pelagomonadaceae</taxon>
        <taxon>Chrysophaeum</taxon>
    </lineage>
</organism>
<dbReference type="GO" id="GO:0003746">
    <property type="term" value="F:translation elongation factor activity"/>
    <property type="evidence" value="ECO:0007669"/>
    <property type="project" value="UniProtKB-UniRule"/>
</dbReference>
<dbReference type="HAMAP" id="MF_00050">
    <property type="entry name" value="EF_Ts"/>
    <property type="match status" value="1"/>
</dbReference>
<dbReference type="Pfam" id="PF00889">
    <property type="entry name" value="EF_TS"/>
    <property type="match status" value="1"/>
</dbReference>
<dbReference type="SUPFAM" id="SSF46934">
    <property type="entry name" value="UBA-like"/>
    <property type="match status" value="1"/>
</dbReference>
<name>A0AAD7UDX0_9STRA</name>
<evidence type="ECO:0000313" key="9">
    <source>
        <dbReference type="Proteomes" id="UP001230188"/>
    </source>
</evidence>
<reference evidence="8" key="1">
    <citation type="submission" date="2023-01" db="EMBL/GenBank/DDBJ databases">
        <title>Metagenome sequencing of chrysophaentin producing Chrysophaeum taylorii.</title>
        <authorList>
            <person name="Davison J."/>
            <person name="Bewley C."/>
        </authorList>
    </citation>
    <scope>NUCLEOTIDE SEQUENCE</scope>
    <source>
        <strain evidence="8">NIES-1699</strain>
    </source>
</reference>
<dbReference type="GO" id="GO:0005739">
    <property type="term" value="C:mitochondrion"/>
    <property type="evidence" value="ECO:0007669"/>
    <property type="project" value="UniProtKB-SubCell"/>
</dbReference>
<protein>
    <recommendedName>
        <fullName evidence="4">Elongation factor Ts, mitochondrial</fullName>
        <shortName evidence="4">EF-Ts</shortName>
        <shortName evidence="4">EF-TsMt</shortName>
    </recommendedName>
</protein>
<feature type="chain" id="PRO_5041943575" description="Elongation factor Ts, mitochondrial" evidence="6">
    <location>
        <begin position="17"/>
        <end position="338"/>
    </location>
</feature>
<keyword evidence="2 4" id="KW-0251">Elongation factor</keyword>
<evidence type="ECO:0000256" key="2">
    <source>
        <dbReference type="ARBA" id="ARBA00022768"/>
    </source>
</evidence>
<dbReference type="InterPro" id="IPR036402">
    <property type="entry name" value="EF-Ts_dimer_sf"/>
</dbReference>
<accession>A0AAD7UDX0</accession>
<dbReference type="InterPro" id="IPR001816">
    <property type="entry name" value="Transl_elong_EFTs/EF1B"/>
</dbReference>
<dbReference type="PROSITE" id="PS01127">
    <property type="entry name" value="EF_TS_2"/>
    <property type="match status" value="1"/>
</dbReference>
<evidence type="ECO:0000256" key="5">
    <source>
        <dbReference type="RuleBase" id="RU000642"/>
    </source>
</evidence>
<keyword evidence="4" id="KW-0496">Mitochondrion</keyword>
<keyword evidence="3 4" id="KW-0648">Protein biosynthesis</keyword>
<dbReference type="CDD" id="cd14275">
    <property type="entry name" value="UBA_EF-Ts"/>
    <property type="match status" value="1"/>
</dbReference>
<dbReference type="Gene3D" id="1.10.286.20">
    <property type="match status" value="1"/>
</dbReference>
<dbReference type="InterPro" id="IPR009060">
    <property type="entry name" value="UBA-like_sf"/>
</dbReference>
<dbReference type="AlphaFoldDB" id="A0AAD7UDX0"/>
<dbReference type="Gene3D" id="3.30.479.20">
    <property type="entry name" value="Elongation factor Ts, dimerisation domain"/>
    <property type="match status" value="1"/>
</dbReference>
<dbReference type="Proteomes" id="UP001230188">
    <property type="component" value="Unassembled WGS sequence"/>
</dbReference>
<sequence length="338" mass="36245">MTKVFAVLAAASPASAFLLGGGQPQRSYVALHATTTFSAADVKALRQASGAGMMDCKKALVEAEGDMEKASEWLRVKGLASAAKKGERATKEGLVETYVHTGGKLGVMVEVNCETDFVSKGPDFKEMCRLVAMQVAACPGVEYVKFEDIPAALIDEERSVESRSEDLASKPTEIRAKIVEGRVTKMFNEKVLLSQAYIKDPKLTVDEFVKSYVAKLGENMQITRFVKFELGKGDEPADNKSDENLSFGGELDGVVKAAVQSAGARWPEGMVDTAASTVSAFLTAEGWTLGDLADPEIFDGPAMEDLQNDIKAKTTDAIGAARANQLSKELKLKFQPSA</sequence>
<feature type="domain" description="Translation elongation factor EFTs/EF1B dimerisation" evidence="7">
    <location>
        <begin position="89"/>
        <end position="232"/>
    </location>
</feature>
<evidence type="ECO:0000256" key="4">
    <source>
        <dbReference type="HAMAP-Rule" id="MF_03135"/>
    </source>
</evidence>
<dbReference type="Gene3D" id="1.10.8.10">
    <property type="entry name" value="DNA helicase RuvA subunit, C-terminal domain"/>
    <property type="match status" value="1"/>
</dbReference>
<comment type="subcellular location">
    <subcellularLocation>
        <location evidence="4">Mitochondrion</location>
    </subcellularLocation>
</comment>
<comment type="function">
    <text evidence="4 5">Associates with the EF-Tu.GDP complex and induces the exchange of GDP to GTP. It remains bound to the aminoacyl-tRNA.EF-Tu.GTP complex up to the GTP hydrolysis stage on the ribosome.</text>
</comment>
<evidence type="ECO:0000259" key="7">
    <source>
        <dbReference type="Pfam" id="PF00889"/>
    </source>
</evidence>
<dbReference type="EMBL" id="JAQMWT010000351">
    <property type="protein sequence ID" value="KAJ8603441.1"/>
    <property type="molecule type" value="Genomic_DNA"/>
</dbReference>
<proteinExistence type="inferred from homology"/>
<comment type="similarity">
    <text evidence="1 4 5">Belongs to the EF-Ts family.</text>
</comment>
<evidence type="ECO:0000256" key="1">
    <source>
        <dbReference type="ARBA" id="ARBA00005532"/>
    </source>
</evidence>
<dbReference type="PROSITE" id="PS01126">
    <property type="entry name" value="EF_TS_1"/>
    <property type="match status" value="1"/>
</dbReference>